<dbReference type="AlphaFoldDB" id="H8KXN5"/>
<dbReference type="EMBL" id="CP003349">
    <property type="protein sequence ID" value="AFD05331.1"/>
    <property type="molecule type" value="Genomic_DNA"/>
</dbReference>
<keyword evidence="1" id="KW-0175">Coiled coil</keyword>
<sequence length="168" mass="19932">MSACITSAFYALLLRSRGRWVSIKFNRVNIFNCEKGFVMKEEKNNRTKWVHLRLTEAEFKQLHRQFYKTTCPKLSNYARKVLLGKPVVATYRNQSLDELMSEAILLRKELNNVGNNFNQAVKKLHTLYQLPEFRSWLETYETDRNQLLEKVETIKEQINKIAAQWLQS</sequence>
<accession>H8KXN5</accession>
<dbReference type="InterPro" id="IPR053842">
    <property type="entry name" value="NikA-like"/>
</dbReference>
<dbReference type="KEGG" id="scn:Solca_0181"/>
<feature type="coiled-coil region" evidence="1">
    <location>
        <begin position="96"/>
        <end position="164"/>
    </location>
</feature>
<dbReference type="Proteomes" id="UP000007590">
    <property type="component" value="Chromosome"/>
</dbReference>
<dbReference type="Pfam" id="PF21983">
    <property type="entry name" value="NikA-like"/>
    <property type="match status" value="1"/>
</dbReference>
<evidence type="ECO:0000313" key="2">
    <source>
        <dbReference type="EMBL" id="AFD05331.1"/>
    </source>
</evidence>
<keyword evidence="3" id="KW-1185">Reference proteome</keyword>
<reference evidence="2" key="1">
    <citation type="submission" date="2012-02" db="EMBL/GenBank/DDBJ databases">
        <title>The complete genome of Solitalea canadensis DSM 3403.</title>
        <authorList>
            <consortium name="US DOE Joint Genome Institute (JGI-PGF)"/>
            <person name="Lucas S."/>
            <person name="Copeland A."/>
            <person name="Lapidus A."/>
            <person name="Glavina del Rio T."/>
            <person name="Dalin E."/>
            <person name="Tice H."/>
            <person name="Bruce D."/>
            <person name="Goodwin L."/>
            <person name="Pitluck S."/>
            <person name="Peters L."/>
            <person name="Ovchinnikova G."/>
            <person name="Lu M."/>
            <person name="Kyrpides N."/>
            <person name="Mavromatis K."/>
            <person name="Ivanova N."/>
            <person name="Brettin T."/>
            <person name="Detter J.C."/>
            <person name="Han C."/>
            <person name="Larimer F."/>
            <person name="Land M."/>
            <person name="Hauser L."/>
            <person name="Markowitz V."/>
            <person name="Cheng J.-F."/>
            <person name="Hugenholtz P."/>
            <person name="Woyke T."/>
            <person name="Wu D."/>
            <person name="Spring S."/>
            <person name="Schroeder M."/>
            <person name="Kopitz M."/>
            <person name="Brambilla E."/>
            <person name="Klenk H.-P."/>
            <person name="Eisen J.A."/>
        </authorList>
    </citation>
    <scope>NUCLEOTIDE SEQUENCE</scope>
    <source>
        <strain evidence="2">DSM 3403</strain>
    </source>
</reference>
<dbReference type="STRING" id="929556.Solca_0181"/>
<evidence type="ECO:0000313" key="3">
    <source>
        <dbReference type="Proteomes" id="UP000007590"/>
    </source>
</evidence>
<gene>
    <name evidence="2" type="ordered locus">Solca_0181</name>
</gene>
<evidence type="ECO:0000256" key="1">
    <source>
        <dbReference type="SAM" id="Coils"/>
    </source>
</evidence>
<proteinExistence type="predicted"/>
<evidence type="ECO:0008006" key="4">
    <source>
        <dbReference type="Google" id="ProtNLM"/>
    </source>
</evidence>
<name>H8KXN5_SOLCM</name>
<dbReference type="eggNOG" id="ENOG5032SSZ">
    <property type="taxonomic scope" value="Bacteria"/>
</dbReference>
<organism evidence="2 3">
    <name type="scientific">Solitalea canadensis (strain ATCC 29591 / DSM 3403 / JCM 21819 / LMG 8368 / NBRC 15130 / NCIMB 12057 / USAM 9D)</name>
    <name type="common">Flexibacter canadensis</name>
    <dbReference type="NCBI Taxonomy" id="929556"/>
    <lineage>
        <taxon>Bacteria</taxon>
        <taxon>Pseudomonadati</taxon>
        <taxon>Bacteroidota</taxon>
        <taxon>Sphingobacteriia</taxon>
        <taxon>Sphingobacteriales</taxon>
        <taxon>Sphingobacteriaceae</taxon>
        <taxon>Solitalea</taxon>
    </lineage>
</organism>
<dbReference type="HOGENOM" id="CLU_135059_0_0_10"/>
<protein>
    <recommendedName>
        <fullName evidence="4">Bacterial mobilisation domain-containing protein</fullName>
    </recommendedName>
</protein>